<dbReference type="KEGG" id="sazo:D1868_04980"/>
<dbReference type="Proteomes" id="UP000423396">
    <property type="component" value="Chromosome"/>
</dbReference>
<dbReference type="EMBL" id="CP045483">
    <property type="protein sequence ID" value="QGR19399.1"/>
    <property type="molecule type" value="Genomic_DNA"/>
</dbReference>
<dbReference type="SUPFAM" id="SSF50129">
    <property type="entry name" value="GroES-like"/>
    <property type="match status" value="1"/>
</dbReference>
<protein>
    <submittedName>
        <fullName evidence="2">Zinc-binding alcohol dehydrogenase family protein</fullName>
    </submittedName>
</protein>
<keyword evidence="1" id="KW-1133">Transmembrane helix</keyword>
<gene>
    <name evidence="2" type="ORF">D1868_04980</name>
</gene>
<organism evidence="2 3">
    <name type="scientific">Stygiolobus azoricus</name>
    <dbReference type="NCBI Taxonomy" id="41675"/>
    <lineage>
        <taxon>Archaea</taxon>
        <taxon>Thermoproteota</taxon>
        <taxon>Thermoprotei</taxon>
        <taxon>Sulfolobales</taxon>
        <taxon>Sulfolobaceae</taxon>
        <taxon>Stygiolobus</taxon>
    </lineage>
</organism>
<sequence length="288" mass="31880">MKAIVFDLGITVKDVVERPINKDYVMVSPSLALLTGIENAIYTGFLWVEPKRILGSTGIVKIKNVGIEVDKNIEGKKAIVLPYSKKYGGIGTEIDGILAENAVVPSDSLVILPNDYDVKYILYPFVSIGLQLRKIVRGFNVLIIGGGLVSYISALTLVGYANRIYLYNDEGYKVRLYGVEEVKDGGNWDIVFAGSMRSWIRILLQLGSKEGDILALPRFLNSWPSIIPTRLNVKFIEPIKMDGVFDYIEGEISDKLFNELVVTSESIEASIPTPKPGVILNAEKIFMS</sequence>
<feature type="transmembrane region" description="Helical" evidence="1">
    <location>
        <begin position="139"/>
        <end position="161"/>
    </location>
</feature>
<evidence type="ECO:0000313" key="3">
    <source>
        <dbReference type="Proteomes" id="UP000423396"/>
    </source>
</evidence>
<evidence type="ECO:0000313" key="2">
    <source>
        <dbReference type="EMBL" id="QGR19399.1"/>
    </source>
</evidence>
<name>A0A650CNI9_9CREN</name>
<dbReference type="OrthoDB" id="42836at2157"/>
<dbReference type="InterPro" id="IPR011032">
    <property type="entry name" value="GroES-like_sf"/>
</dbReference>
<keyword evidence="1" id="KW-0812">Transmembrane</keyword>
<dbReference type="GeneID" id="42798400"/>
<accession>A0A650CNI9</accession>
<proteinExistence type="predicted"/>
<evidence type="ECO:0000256" key="1">
    <source>
        <dbReference type="SAM" id="Phobius"/>
    </source>
</evidence>
<keyword evidence="3" id="KW-1185">Reference proteome</keyword>
<reference evidence="2 3" key="1">
    <citation type="submission" date="2019-10" db="EMBL/GenBank/DDBJ databases">
        <title>Genome Sequences from Six Type Strain Members of the Archaeal Family Sulfolobaceae: Acidianus ambivalens, Acidianus infernus, Metallosphaera prunae, Stygiolobus azoricus, Sulfolobus metallicus, and Sulfurisphaera ohwakuensis.</title>
        <authorList>
            <person name="Counts J.A."/>
            <person name="Kelly R.M."/>
        </authorList>
    </citation>
    <scope>NUCLEOTIDE SEQUENCE [LARGE SCALE GENOMIC DNA]</scope>
    <source>
        <strain evidence="2 3">FC6</strain>
    </source>
</reference>
<dbReference type="AlphaFoldDB" id="A0A650CNI9"/>
<keyword evidence="1" id="KW-0472">Membrane</keyword>
<dbReference type="Gene3D" id="3.90.180.10">
    <property type="entry name" value="Medium-chain alcohol dehydrogenases, catalytic domain"/>
    <property type="match status" value="1"/>
</dbReference>
<dbReference type="RefSeq" id="WP_156006130.1">
    <property type="nucleotide sequence ID" value="NZ_CP045483.1"/>
</dbReference>